<dbReference type="EMBL" id="OV725082">
    <property type="protein sequence ID" value="CAH1404682.1"/>
    <property type="molecule type" value="Genomic_DNA"/>
</dbReference>
<evidence type="ECO:0000256" key="1">
    <source>
        <dbReference type="SAM" id="Phobius"/>
    </source>
</evidence>
<gene>
    <name evidence="2" type="ORF">NEZAVI_LOCUS13048</name>
</gene>
<evidence type="ECO:0000313" key="2">
    <source>
        <dbReference type="EMBL" id="CAH1404682.1"/>
    </source>
</evidence>
<reference evidence="2" key="1">
    <citation type="submission" date="2022-01" db="EMBL/GenBank/DDBJ databases">
        <authorList>
            <person name="King R."/>
        </authorList>
    </citation>
    <scope>NUCLEOTIDE SEQUENCE</scope>
</reference>
<evidence type="ECO:0000313" key="3">
    <source>
        <dbReference type="Proteomes" id="UP001152798"/>
    </source>
</evidence>
<feature type="transmembrane region" description="Helical" evidence="1">
    <location>
        <begin position="100"/>
        <end position="123"/>
    </location>
</feature>
<feature type="transmembrane region" description="Helical" evidence="1">
    <location>
        <begin position="129"/>
        <end position="150"/>
    </location>
</feature>
<keyword evidence="1" id="KW-1133">Transmembrane helix</keyword>
<name>A0A9P0MW67_NEZVI</name>
<feature type="transmembrane region" description="Helical" evidence="1">
    <location>
        <begin position="171"/>
        <end position="193"/>
    </location>
</feature>
<organism evidence="2 3">
    <name type="scientific">Nezara viridula</name>
    <name type="common">Southern green stink bug</name>
    <name type="synonym">Cimex viridulus</name>
    <dbReference type="NCBI Taxonomy" id="85310"/>
    <lineage>
        <taxon>Eukaryota</taxon>
        <taxon>Metazoa</taxon>
        <taxon>Ecdysozoa</taxon>
        <taxon>Arthropoda</taxon>
        <taxon>Hexapoda</taxon>
        <taxon>Insecta</taxon>
        <taxon>Pterygota</taxon>
        <taxon>Neoptera</taxon>
        <taxon>Paraneoptera</taxon>
        <taxon>Hemiptera</taxon>
        <taxon>Heteroptera</taxon>
        <taxon>Panheteroptera</taxon>
        <taxon>Pentatomomorpha</taxon>
        <taxon>Pentatomoidea</taxon>
        <taxon>Pentatomidae</taxon>
        <taxon>Pentatominae</taxon>
        <taxon>Nezara</taxon>
    </lineage>
</organism>
<dbReference type="PANTHER" id="PTHR15887">
    <property type="entry name" value="TRANSMEMBRANE PROTEIN 69"/>
    <property type="match status" value="1"/>
</dbReference>
<accession>A0A9P0MW67</accession>
<dbReference type="OrthoDB" id="6596598at2759"/>
<sequence>MYSLSNGSYMLIKRCPLTQITSISKYTYSNFMTRSARVTTSFADAKPNLIDNSKRNYVSVGERKSKNFNIPVNFSDILKQSKQLLRDVQLSELNNAPLSAFWYGFGGLAPFVLPPLSFIIFGYSPFLGALQLTFGATICSFLGGIKWGYLLKENSCMTWETLGWAVIPQTVAWISLLMPQTLGFIMVSGGLLLSAFCDLTMMNYPNWFRAMRLILTIPAVIGLLITGLMCLFH</sequence>
<evidence type="ECO:0008006" key="4">
    <source>
        <dbReference type="Google" id="ProtNLM"/>
    </source>
</evidence>
<proteinExistence type="predicted"/>
<protein>
    <recommendedName>
        <fullName evidence="4">Transmembrane protein 69</fullName>
    </recommendedName>
</protein>
<dbReference type="AlphaFoldDB" id="A0A9P0MW67"/>
<dbReference type="PANTHER" id="PTHR15887:SF1">
    <property type="entry name" value="TRANSMEMBRANE PROTEIN 69"/>
    <property type="match status" value="1"/>
</dbReference>
<keyword evidence="1" id="KW-0812">Transmembrane</keyword>
<dbReference type="InterPro" id="IPR021836">
    <property type="entry name" value="DUF3429"/>
</dbReference>
<feature type="transmembrane region" description="Helical" evidence="1">
    <location>
        <begin position="213"/>
        <end position="232"/>
    </location>
</feature>
<keyword evidence="3" id="KW-1185">Reference proteome</keyword>
<dbReference type="Proteomes" id="UP001152798">
    <property type="component" value="Chromosome 6"/>
</dbReference>
<keyword evidence="1" id="KW-0472">Membrane</keyword>
<dbReference type="Pfam" id="PF11911">
    <property type="entry name" value="DUF3429"/>
    <property type="match status" value="1"/>
</dbReference>